<dbReference type="EMBL" id="BDIP01005968">
    <property type="protein sequence ID" value="GCA64050.1"/>
    <property type="molecule type" value="Genomic_DNA"/>
</dbReference>
<reference evidence="2 3" key="1">
    <citation type="journal article" date="2018" name="PLoS ONE">
        <title>The draft genome of Kipferlia bialata reveals reductive genome evolution in fornicate parasites.</title>
        <authorList>
            <person name="Tanifuji G."/>
            <person name="Takabayashi S."/>
            <person name="Kume K."/>
            <person name="Takagi M."/>
            <person name="Nakayama T."/>
            <person name="Kamikawa R."/>
            <person name="Inagaki Y."/>
            <person name="Hashimoto T."/>
        </authorList>
    </citation>
    <scope>NUCLEOTIDE SEQUENCE [LARGE SCALE GENOMIC DNA]</scope>
    <source>
        <strain evidence="2">NY0173</strain>
    </source>
</reference>
<protein>
    <submittedName>
        <fullName evidence="2">Uncharacterized protein</fullName>
    </submittedName>
</protein>
<evidence type="ECO:0000313" key="2">
    <source>
        <dbReference type="EMBL" id="GCA64050.1"/>
    </source>
</evidence>
<dbReference type="Proteomes" id="UP000265618">
    <property type="component" value="Unassembled WGS sequence"/>
</dbReference>
<evidence type="ECO:0000256" key="1">
    <source>
        <dbReference type="SAM" id="MobiDB-lite"/>
    </source>
</evidence>
<name>A0A391NU04_9EUKA</name>
<organism evidence="2 3">
    <name type="scientific">Kipferlia bialata</name>
    <dbReference type="NCBI Taxonomy" id="797122"/>
    <lineage>
        <taxon>Eukaryota</taxon>
        <taxon>Metamonada</taxon>
        <taxon>Carpediemonas-like organisms</taxon>
        <taxon>Kipferlia</taxon>
    </lineage>
</organism>
<gene>
    <name evidence="2" type="ORF">KIPB_012992</name>
</gene>
<feature type="compositionally biased region" description="Basic and acidic residues" evidence="1">
    <location>
        <begin position="61"/>
        <end position="73"/>
    </location>
</feature>
<evidence type="ECO:0000313" key="3">
    <source>
        <dbReference type="Proteomes" id="UP000265618"/>
    </source>
</evidence>
<keyword evidence="3" id="KW-1185">Reference proteome</keyword>
<sequence>MPSLVPVASVPVDRVEEDVSSSVGMVVSVENSVVGVGVPLFAERGDAVSALSAPVSEGEDSLSREGEGEREHSADLVGEVVQVLSVDAPTPTPAASDEPCGTKALRYRHSM</sequence>
<feature type="region of interest" description="Disordered" evidence="1">
    <location>
        <begin position="88"/>
        <end position="111"/>
    </location>
</feature>
<comment type="caution">
    <text evidence="2">The sequence shown here is derived from an EMBL/GenBank/DDBJ whole genome shotgun (WGS) entry which is preliminary data.</text>
</comment>
<feature type="region of interest" description="Disordered" evidence="1">
    <location>
        <begin position="49"/>
        <end position="73"/>
    </location>
</feature>
<dbReference type="AlphaFoldDB" id="A0A391NU04"/>
<proteinExistence type="predicted"/>
<accession>A0A391NU04</accession>